<organism evidence="9 10">
    <name type="scientific">[Mycobacterium] zoologicum</name>
    <dbReference type="NCBI Taxonomy" id="2872311"/>
    <lineage>
        <taxon>Bacteria</taxon>
        <taxon>Bacillati</taxon>
        <taxon>Actinomycetota</taxon>
        <taxon>Actinomycetes</taxon>
        <taxon>Mycobacteriales</taxon>
        <taxon>Mycobacteriaceae</taxon>
        <taxon>Mycolicibacter</taxon>
    </lineage>
</organism>
<feature type="domain" description="ABC transporter" evidence="8">
    <location>
        <begin position="372"/>
        <end position="626"/>
    </location>
</feature>
<evidence type="ECO:0000259" key="8">
    <source>
        <dbReference type="PROSITE" id="PS50893"/>
    </source>
</evidence>
<dbReference type="Gene3D" id="3.40.50.300">
    <property type="entry name" value="P-loop containing nucleotide triphosphate hydrolases"/>
    <property type="match status" value="2"/>
</dbReference>
<reference evidence="9 10" key="1">
    <citation type="submission" date="2023-12" db="EMBL/GenBank/DDBJ databases">
        <title>Description of new species of Mycobacterium terrae complex isolated from sewage at the Sao Paulo Zoological Park Foundation in Brazil.</title>
        <authorList>
            <person name="Romagnoli C.L."/>
            <person name="Conceicao E.C."/>
            <person name="Machado E."/>
            <person name="Barreto L.B.P.F."/>
            <person name="Sharma A."/>
            <person name="Silva N.M."/>
            <person name="Marques L.E."/>
            <person name="Juliana M.A."/>
            <person name="Lourenco M.C.S."/>
            <person name="Digiampietri L.A."/>
            <person name="Suffys P.N."/>
            <person name="Viana-Niero C."/>
        </authorList>
    </citation>
    <scope>NUCLEOTIDE SEQUENCE [LARGE SCALE GENOMIC DNA]</scope>
    <source>
        <strain evidence="9 10">MYC123</strain>
    </source>
</reference>
<dbReference type="Proteomes" id="UP001299046">
    <property type="component" value="Unassembled WGS sequence"/>
</dbReference>
<dbReference type="PROSITE" id="PS50893">
    <property type="entry name" value="ABC_TRANSPORTER_2"/>
    <property type="match status" value="2"/>
</dbReference>
<feature type="domain" description="ABC transporter" evidence="8">
    <location>
        <begin position="5"/>
        <end position="255"/>
    </location>
</feature>
<evidence type="ECO:0000256" key="3">
    <source>
        <dbReference type="ARBA" id="ARBA00022448"/>
    </source>
</evidence>
<dbReference type="InterPro" id="IPR003439">
    <property type="entry name" value="ABC_transporter-like_ATP-bd"/>
</dbReference>
<evidence type="ECO:0000256" key="5">
    <source>
        <dbReference type="ARBA" id="ARBA00022741"/>
    </source>
</evidence>
<accession>A0ABU5YP00</accession>
<keyword evidence="6 9" id="KW-0067">ATP-binding</keyword>
<dbReference type="InterPro" id="IPR003593">
    <property type="entry name" value="AAA+_ATPase"/>
</dbReference>
<evidence type="ECO:0000256" key="7">
    <source>
        <dbReference type="ARBA" id="ARBA00023136"/>
    </source>
</evidence>
<dbReference type="InterPro" id="IPR013563">
    <property type="entry name" value="Oligopep_ABC_C"/>
</dbReference>
<keyword evidence="7" id="KW-0472">Membrane</keyword>
<dbReference type="NCBIfam" id="NF007739">
    <property type="entry name" value="PRK10419.1"/>
    <property type="match status" value="2"/>
</dbReference>
<name>A0ABU5YP00_9MYCO</name>
<dbReference type="PROSITE" id="PS00211">
    <property type="entry name" value="ABC_TRANSPORTER_1"/>
    <property type="match status" value="2"/>
</dbReference>
<keyword evidence="3" id="KW-0813">Transport</keyword>
<dbReference type="NCBIfam" id="NF008453">
    <property type="entry name" value="PRK11308.1"/>
    <property type="match status" value="2"/>
</dbReference>
<dbReference type="EMBL" id="JAYJJT010000027">
    <property type="protein sequence ID" value="MEB3051797.1"/>
    <property type="molecule type" value="Genomic_DNA"/>
</dbReference>
<keyword evidence="10" id="KW-1185">Reference proteome</keyword>
<sequence length="636" mass="67441">MSALLEVSDLAVTFGRGAEAVQAVRGISYQVSPGEVVAMVGESGSGKSAAAMAVMGLLPEHAQVSGSVRLAGTQLIGLGDTAMSKFRGASIGMVFQDPMSALTPVYTVGDQIAEAIEVHQRRVGRAAARRRAVELLELVGISRPQERARAFPHELSGGERQRVVIAIAIACDPDLLICDEPTTALDVTVQAQILEVLRTARDVTGAGVLIITHDLGVVAEFADRALVMYAGRVVESAPVEVLYRDRQMPYTVGLLGSVPRLDAPQGTRLVPIPGAPPSLAGVDPGGSARLYEGEAKLGPPQQRGCPFAPRCPLATEECRQAEPALLDVGSAVGEHLAACIHTDQVTGRSAAEIYGVHTEVPVSESGGSATVVRVRDLVKTYPLTKGVLRRNAGEVRAVDGVSFELEQGRTLAIVGESGSGKSTTLHQILELAAPQSGSIEVLGTDVASLKRSSRRALRRDLQVVFQDPVASLDPRLPVFDVLAEPLRANSFDKAVFDKKSTHARVAELLELVGLRRADALRYPSEFSGGQKQRIGIARALALQPKILALDEPVSALDVSIQAGIINLLLDLQQQFGLSYLFVSHDLSVVKHLAHTVAVMFAGQIVEQGAADQVFGDPQHDYTRRLLAAVPLPEPAS</sequence>
<dbReference type="RefSeq" id="WP_224865016.1">
    <property type="nucleotide sequence ID" value="NZ_JAYJJS010000001.1"/>
</dbReference>
<dbReference type="SMART" id="SM00382">
    <property type="entry name" value="AAA"/>
    <property type="match status" value="2"/>
</dbReference>
<evidence type="ECO:0000256" key="6">
    <source>
        <dbReference type="ARBA" id="ARBA00022840"/>
    </source>
</evidence>
<dbReference type="InterPro" id="IPR027417">
    <property type="entry name" value="P-loop_NTPase"/>
</dbReference>
<evidence type="ECO:0000256" key="1">
    <source>
        <dbReference type="ARBA" id="ARBA00004202"/>
    </source>
</evidence>
<protein>
    <submittedName>
        <fullName evidence="9">ABC transporter ATP-binding protein</fullName>
    </submittedName>
</protein>
<proteinExistence type="inferred from homology"/>
<evidence type="ECO:0000313" key="9">
    <source>
        <dbReference type="EMBL" id="MEB3051797.1"/>
    </source>
</evidence>
<dbReference type="InterPro" id="IPR050388">
    <property type="entry name" value="ABC_Ni/Peptide_Import"/>
</dbReference>
<dbReference type="Pfam" id="PF00005">
    <property type="entry name" value="ABC_tran"/>
    <property type="match status" value="2"/>
</dbReference>
<dbReference type="CDD" id="cd03257">
    <property type="entry name" value="ABC_NikE_OppD_transporters"/>
    <property type="match status" value="2"/>
</dbReference>
<dbReference type="PANTHER" id="PTHR43297">
    <property type="entry name" value="OLIGOPEPTIDE TRANSPORT ATP-BINDING PROTEIN APPD"/>
    <property type="match status" value="1"/>
</dbReference>
<evidence type="ECO:0000313" key="10">
    <source>
        <dbReference type="Proteomes" id="UP001299046"/>
    </source>
</evidence>
<gene>
    <name evidence="9" type="ORF">KV112_18965</name>
</gene>
<keyword evidence="5" id="KW-0547">Nucleotide-binding</keyword>
<evidence type="ECO:0000256" key="2">
    <source>
        <dbReference type="ARBA" id="ARBA00005417"/>
    </source>
</evidence>
<dbReference type="PANTHER" id="PTHR43297:SF2">
    <property type="entry name" value="DIPEPTIDE TRANSPORT ATP-BINDING PROTEIN DPPD"/>
    <property type="match status" value="1"/>
</dbReference>
<comment type="similarity">
    <text evidence="2">Belongs to the ABC transporter superfamily.</text>
</comment>
<evidence type="ECO:0000256" key="4">
    <source>
        <dbReference type="ARBA" id="ARBA00022475"/>
    </source>
</evidence>
<dbReference type="GO" id="GO:0005524">
    <property type="term" value="F:ATP binding"/>
    <property type="evidence" value="ECO:0007669"/>
    <property type="project" value="UniProtKB-KW"/>
</dbReference>
<comment type="subcellular location">
    <subcellularLocation>
        <location evidence="1">Cell membrane</location>
        <topology evidence="1">Peripheral membrane protein</topology>
    </subcellularLocation>
</comment>
<dbReference type="InterPro" id="IPR017871">
    <property type="entry name" value="ABC_transporter-like_CS"/>
</dbReference>
<dbReference type="SUPFAM" id="SSF52540">
    <property type="entry name" value="P-loop containing nucleoside triphosphate hydrolases"/>
    <property type="match status" value="2"/>
</dbReference>
<keyword evidence="4" id="KW-1003">Cell membrane</keyword>
<dbReference type="Pfam" id="PF08352">
    <property type="entry name" value="oligo_HPY"/>
    <property type="match status" value="2"/>
</dbReference>
<comment type="caution">
    <text evidence="9">The sequence shown here is derived from an EMBL/GenBank/DDBJ whole genome shotgun (WGS) entry which is preliminary data.</text>
</comment>